<reference evidence="7" key="1">
    <citation type="journal article" date="2010" name="Environ. Microbiol.">
        <title>The genome of Syntrophomonas wolfei: new insights into syntrophic metabolism and biohydrogen production.</title>
        <authorList>
            <person name="Sieber J.R."/>
            <person name="Sims D.R."/>
            <person name="Han C."/>
            <person name="Kim E."/>
            <person name="Lykidis A."/>
            <person name="Lapidus A.L."/>
            <person name="McDonnald E."/>
            <person name="Rohlin L."/>
            <person name="Culley D.E."/>
            <person name="Gunsalus R."/>
            <person name="McInerney M.J."/>
        </authorList>
    </citation>
    <scope>NUCLEOTIDE SEQUENCE [LARGE SCALE GENOMIC DNA]</scope>
    <source>
        <strain evidence="7">DSM 2245B / Goettingen</strain>
    </source>
</reference>
<dbReference type="InterPro" id="IPR014284">
    <property type="entry name" value="RNA_pol_sigma-70_dom"/>
</dbReference>
<dbReference type="STRING" id="335541.Swol_1791"/>
<dbReference type="Gene3D" id="1.10.10.10">
    <property type="entry name" value="Winged helix-like DNA-binding domain superfamily/Winged helix DNA-binding domain"/>
    <property type="match status" value="1"/>
</dbReference>
<accession>Q0AW15</accession>
<dbReference type="HOGENOM" id="CLU_047691_3_4_9"/>
<dbReference type="Gene3D" id="1.10.1740.10">
    <property type="match status" value="1"/>
</dbReference>
<keyword evidence="3" id="KW-0731">Sigma factor</keyword>
<dbReference type="InterPro" id="IPR013249">
    <property type="entry name" value="RNA_pol_sigma70_r4_t2"/>
</dbReference>
<dbReference type="RefSeq" id="WP_011641184.1">
    <property type="nucleotide sequence ID" value="NC_008346.1"/>
</dbReference>
<sequence>MKSSSLKNENQLLLQATIDPEAFAKIYDYYFTRVYNYVRSRVNRSSMADDLTSQIFERVLFKLDKFHPERGSFRTWLFTIAHNIITDYLRNQEKQHIVSLDMVRELACARNGPEEVYILQESQQDLQAALELLNNRERNLIGLKFWAGLNNRQIAQMTGLSESNVGVILYRSIRRLQLALKKEEACENE</sequence>
<keyword evidence="2" id="KW-0805">Transcription regulation</keyword>
<dbReference type="InterPro" id="IPR000792">
    <property type="entry name" value="Tscrpt_reg_LuxR_C"/>
</dbReference>
<comment type="similarity">
    <text evidence="1">Belongs to the sigma-70 factor family. ECF subfamily.</text>
</comment>
<dbReference type="InterPro" id="IPR013325">
    <property type="entry name" value="RNA_pol_sigma_r2"/>
</dbReference>
<evidence type="ECO:0000313" key="7">
    <source>
        <dbReference type="Proteomes" id="UP000001968"/>
    </source>
</evidence>
<dbReference type="Pfam" id="PF04542">
    <property type="entry name" value="Sigma70_r2"/>
    <property type="match status" value="1"/>
</dbReference>
<keyword evidence="7" id="KW-1185">Reference proteome</keyword>
<dbReference type="InterPro" id="IPR013324">
    <property type="entry name" value="RNA_pol_sigma_r3/r4-like"/>
</dbReference>
<dbReference type="NCBIfam" id="TIGR02937">
    <property type="entry name" value="sigma70-ECF"/>
    <property type="match status" value="1"/>
</dbReference>
<dbReference type="InterPro" id="IPR039425">
    <property type="entry name" value="RNA_pol_sigma-70-like"/>
</dbReference>
<evidence type="ECO:0000256" key="2">
    <source>
        <dbReference type="ARBA" id="ARBA00023015"/>
    </source>
</evidence>
<dbReference type="SUPFAM" id="SSF88659">
    <property type="entry name" value="Sigma3 and sigma4 domains of RNA polymerase sigma factors"/>
    <property type="match status" value="1"/>
</dbReference>
<dbReference type="GO" id="GO:0006352">
    <property type="term" value="P:DNA-templated transcription initiation"/>
    <property type="evidence" value="ECO:0007669"/>
    <property type="project" value="InterPro"/>
</dbReference>
<evidence type="ECO:0000256" key="1">
    <source>
        <dbReference type="ARBA" id="ARBA00010641"/>
    </source>
</evidence>
<evidence type="ECO:0000256" key="3">
    <source>
        <dbReference type="ARBA" id="ARBA00023082"/>
    </source>
</evidence>
<proteinExistence type="inferred from homology"/>
<dbReference type="InterPro" id="IPR007627">
    <property type="entry name" value="RNA_pol_sigma70_r2"/>
</dbReference>
<dbReference type="GO" id="GO:0003677">
    <property type="term" value="F:DNA binding"/>
    <property type="evidence" value="ECO:0007669"/>
    <property type="project" value="InterPro"/>
</dbReference>
<dbReference type="Proteomes" id="UP000001968">
    <property type="component" value="Chromosome"/>
</dbReference>
<dbReference type="SUPFAM" id="SSF88946">
    <property type="entry name" value="Sigma2 domain of RNA polymerase sigma factors"/>
    <property type="match status" value="1"/>
</dbReference>
<feature type="domain" description="HTH luxR-type" evidence="5">
    <location>
        <begin position="148"/>
        <end position="175"/>
    </location>
</feature>
<dbReference type="GO" id="GO:0016987">
    <property type="term" value="F:sigma factor activity"/>
    <property type="evidence" value="ECO:0007669"/>
    <property type="project" value="UniProtKB-KW"/>
</dbReference>
<dbReference type="eggNOG" id="COG1595">
    <property type="taxonomic scope" value="Bacteria"/>
</dbReference>
<name>Q0AW15_SYNWW</name>
<evidence type="ECO:0000259" key="5">
    <source>
        <dbReference type="PROSITE" id="PS00622"/>
    </source>
</evidence>
<evidence type="ECO:0000256" key="4">
    <source>
        <dbReference type="ARBA" id="ARBA00023163"/>
    </source>
</evidence>
<dbReference type="Pfam" id="PF08281">
    <property type="entry name" value="Sigma70_r4_2"/>
    <property type="match status" value="1"/>
</dbReference>
<dbReference type="EMBL" id="CP000448">
    <property type="protein sequence ID" value="ABI69089.1"/>
    <property type="molecule type" value="Genomic_DNA"/>
</dbReference>
<organism evidence="6 7">
    <name type="scientific">Syntrophomonas wolfei subsp. wolfei (strain DSM 2245B / Goettingen)</name>
    <dbReference type="NCBI Taxonomy" id="335541"/>
    <lineage>
        <taxon>Bacteria</taxon>
        <taxon>Bacillati</taxon>
        <taxon>Bacillota</taxon>
        <taxon>Clostridia</taxon>
        <taxon>Eubacteriales</taxon>
        <taxon>Syntrophomonadaceae</taxon>
        <taxon>Syntrophomonas</taxon>
    </lineage>
</organism>
<gene>
    <name evidence="6" type="ordered locus">Swol_1791</name>
</gene>
<dbReference type="PANTHER" id="PTHR43133">
    <property type="entry name" value="RNA POLYMERASE ECF-TYPE SIGMA FACTO"/>
    <property type="match status" value="1"/>
</dbReference>
<dbReference type="CDD" id="cd06171">
    <property type="entry name" value="Sigma70_r4"/>
    <property type="match status" value="1"/>
</dbReference>
<evidence type="ECO:0000313" key="6">
    <source>
        <dbReference type="EMBL" id="ABI69089.1"/>
    </source>
</evidence>
<keyword evidence="4" id="KW-0804">Transcription</keyword>
<dbReference type="PROSITE" id="PS00622">
    <property type="entry name" value="HTH_LUXR_1"/>
    <property type="match status" value="1"/>
</dbReference>
<protein>
    <submittedName>
        <fullName evidence="6">RNA polymerase, sigma-24 subunit, ECF subfamily</fullName>
    </submittedName>
</protein>
<dbReference type="KEGG" id="swo:Swol_1791"/>
<dbReference type="PANTHER" id="PTHR43133:SF57">
    <property type="entry name" value="RNA POLYMERASE SIGMA-70 FACTOR"/>
    <property type="match status" value="1"/>
</dbReference>
<dbReference type="AlphaFoldDB" id="Q0AW15"/>
<dbReference type="InterPro" id="IPR036388">
    <property type="entry name" value="WH-like_DNA-bd_sf"/>
</dbReference>